<protein>
    <submittedName>
        <fullName evidence="2">Uncharacterized protein</fullName>
    </submittedName>
</protein>
<organism evidence="2">
    <name type="scientific">Bathycoccus sp. RCC716 virus 2</name>
    <dbReference type="NCBI Taxonomy" id="2530039"/>
    <lineage>
        <taxon>Viruses</taxon>
        <taxon>Varidnaviria</taxon>
        <taxon>Bamfordvirae</taxon>
        <taxon>Nucleocytoviricota</taxon>
        <taxon>Megaviricetes</taxon>
        <taxon>Algavirales</taxon>
        <taxon>Phycodnaviridae</taxon>
        <taxon>Prasinovirus</taxon>
    </lineage>
</organism>
<reference evidence="2" key="1">
    <citation type="submission" date="2019-02" db="EMBL/GenBank/DDBJ databases">
        <authorList>
            <person name="Bachy C."/>
            <person name="Yung C.-M."/>
            <person name="Roux S."/>
            <person name="Sullivan M.B."/>
            <person name="Worden A.Z."/>
        </authorList>
    </citation>
    <scope>NUCLEOTIDE SEQUENCE</scope>
    <source>
        <strain evidence="2">BII-V2</strain>
    </source>
</reference>
<feature type="region of interest" description="Disordered" evidence="1">
    <location>
        <begin position="105"/>
        <end position="162"/>
    </location>
</feature>
<dbReference type="EMBL" id="MK522038">
    <property type="protein sequence ID" value="QOR60535.1"/>
    <property type="molecule type" value="Genomic_DNA"/>
</dbReference>
<name>A0A7S6NZB8_9PHYC</name>
<feature type="compositionally biased region" description="Basic residues" evidence="1">
    <location>
        <begin position="141"/>
        <end position="151"/>
    </location>
</feature>
<proteinExistence type="predicted"/>
<accession>A0A7S6NZB8</accession>
<feature type="compositionally biased region" description="Basic and acidic residues" evidence="1">
    <location>
        <begin position="110"/>
        <end position="140"/>
    </location>
</feature>
<evidence type="ECO:0000256" key="1">
    <source>
        <dbReference type="SAM" id="MobiDB-lite"/>
    </source>
</evidence>
<sequence length="201" mass="24318">MVESNLRPTRIQTPRNNIIAHSIANKRRARLNPTSVRTQRIKSTPRRVNTTQAPVNYNKIVKESINEYNAVKALLNLKRKSDANKVVAKRNAERQRKREYYHKRKASMTEAEKEEMTQRRIESNRKKKETMTEAQKEAIKQRKREYYHKSKATMTKAQKEARKKYMKEYKKKMTEANLEAHRKYRREWMRKRRAEQKLRKS</sequence>
<evidence type="ECO:0000313" key="2">
    <source>
        <dbReference type="EMBL" id="QOR60535.1"/>
    </source>
</evidence>